<organism evidence="4 5">
    <name type="scientific">Scomber scombrus</name>
    <name type="common">Atlantic mackerel</name>
    <name type="synonym">Scomber vernalis</name>
    <dbReference type="NCBI Taxonomy" id="13677"/>
    <lineage>
        <taxon>Eukaryota</taxon>
        <taxon>Metazoa</taxon>
        <taxon>Chordata</taxon>
        <taxon>Craniata</taxon>
        <taxon>Vertebrata</taxon>
        <taxon>Euteleostomi</taxon>
        <taxon>Actinopterygii</taxon>
        <taxon>Neopterygii</taxon>
        <taxon>Teleostei</taxon>
        <taxon>Neoteleostei</taxon>
        <taxon>Acanthomorphata</taxon>
        <taxon>Pelagiaria</taxon>
        <taxon>Scombriformes</taxon>
        <taxon>Scombridae</taxon>
        <taxon>Scomber</taxon>
    </lineage>
</organism>
<evidence type="ECO:0000313" key="4">
    <source>
        <dbReference type="EMBL" id="CAK6979120.1"/>
    </source>
</evidence>
<gene>
    <name evidence="4" type="ORF">FSCOSCO3_A006687</name>
</gene>
<keyword evidence="2" id="KW-0479">Metal-binding</keyword>
<evidence type="ECO:0000256" key="1">
    <source>
        <dbReference type="ARBA" id="ARBA00001968"/>
    </source>
</evidence>
<feature type="domain" description="DDE Tnp4" evidence="3">
    <location>
        <begin position="49"/>
        <end position="112"/>
    </location>
</feature>
<dbReference type="Pfam" id="PF13359">
    <property type="entry name" value="DDE_Tnp_4"/>
    <property type="match status" value="1"/>
</dbReference>
<dbReference type="AlphaFoldDB" id="A0AAV1Q6V6"/>
<evidence type="ECO:0000256" key="2">
    <source>
        <dbReference type="ARBA" id="ARBA00022723"/>
    </source>
</evidence>
<keyword evidence="5" id="KW-1185">Reference proteome</keyword>
<evidence type="ECO:0000313" key="5">
    <source>
        <dbReference type="Proteomes" id="UP001314229"/>
    </source>
</evidence>
<comment type="cofactor">
    <cofactor evidence="1">
        <name>a divalent metal cation</name>
        <dbReference type="ChEBI" id="CHEBI:60240"/>
    </cofactor>
</comment>
<comment type="caution">
    <text evidence="4">The sequence shown here is derived from an EMBL/GenBank/DDBJ whole genome shotgun (WGS) entry which is preliminary data.</text>
</comment>
<proteinExistence type="predicted"/>
<dbReference type="Proteomes" id="UP001314229">
    <property type="component" value="Unassembled WGS sequence"/>
</dbReference>
<name>A0AAV1Q6V6_SCOSC</name>
<reference evidence="4 5" key="1">
    <citation type="submission" date="2024-01" db="EMBL/GenBank/DDBJ databases">
        <authorList>
            <person name="Alioto T."/>
            <person name="Alioto T."/>
            <person name="Gomez Garrido J."/>
        </authorList>
    </citation>
    <scope>NUCLEOTIDE SEQUENCE [LARGE SCALE GENOMIC DNA]</scope>
</reference>
<accession>A0AAV1Q6V6</accession>
<dbReference type="InterPro" id="IPR027806">
    <property type="entry name" value="HARBI1_dom"/>
</dbReference>
<dbReference type="EMBL" id="CAWUFR010000550">
    <property type="protein sequence ID" value="CAK6979120.1"/>
    <property type="molecule type" value="Genomic_DNA"/>
</dbReference>
<dbReference type="GO" id="GO:0046872">
    <property type="term" value="F:metal ion binding"/>
    <property type="evidence" value="ECO:0007669"/>
    <property type="project" value="UniProtKB-KW"/>
</dbReference>
<sequence length="139" mass="15415">MVHTGVEKSAFLHQEIIRMPIPGALDKVGQAFAQLANSPVFLRCVGAINGCHVRIKTPLGPEGQKYVNRRLSPSIQLQAVCDRKSIFITTFVRYTSSIQNTRVMKNSRIYKEALYPHSGQIIDGTGIRADSDEPPSPYC</sequence>
<protein>
    <submittedName>
        <fullName evidence="4">Protein ALP1-like</fullName>
    </submittedName>
</protein>
<evidence type="ECO:0000259" key="3">
    <source>
        <dbReference type="Pfam" id="PF13359"/>
    </source>
</evidence>